<dbReference type="PANTHER" id="PTHR14248">
    <property type="entry name" value="CYCLIN Y, ISOFORM A"/>
    <property type="match status" value="1"/>
</dbReference>
<dbReference type="CDD" id="cd13280">
    <property type="entry name" value="PH_SIP3"/>
    <property type="match status" value="1"/>
</dbReference>
<feature type="compositionally biased region" description="Polar residues" evidence="5">
    <location>
        <begin position="350"/>
        <end position="367"/>
    </location>
</feature>
<dbReference type="Pfam" id="PF16746">
    <property type="entry name" value="BAR_3"/>
    <property type="match status" value="1"/>
</dbReference>
<accession>A0A642UKH9</accession>
<dbReference type="InterPro" id="IPR027267">
    <property type="entry name" value="AH/BAR_dom_sf"/>
</dbReference>
<dbReference type="InterPro" id="IPR031968">
    <property type="entry name" value="VASt"/>
</dbReference>
<keyword evidence="3 6" id="KW-1133">Transmembrane helix</keyword>
<gene>
    <name evidence="9" type="ORF">TRICI_006147</name>
</gene>
<feature type="domain" description="PH" evidence="7">
    <location>
        <begin position="205"/>
        <end position="305"/>
    </location>
</feature>
<evidence type="ECO:0000259" key="8">
    <source>
        <dbReference type="PROSITE" id="PS51778"/>
    </source>
</evidence>
<dbReference type="AlphaFoldDB" id="A0A642UKH9"/>
<dbReference type="GO" id="GO:0005737">
    <property type="term" value="C:cytoplasm"/>
    <property type="evidence" value="ECO:0007669"/>
    <property type="project" value="InterPro"/>
</dbReference>
<feature type="region of interest" description="Disordered" evidence="5">
    <location>
        <begin position="349"/>
        <end position="368"/>
    </location>
</feature>
<dbReference type="EMBL" id="SWFS01000495">
    <property type="protein sequence ID" value="KAA8900768.1"/>
    <property type="molecule type" value="Genomic_DNA"/>
</dbReference>
<dbReference type="SMART" id="SM00233">
    <property type="entry name" value="PH"/>
    <property type="match status" value="1"/>
</dbReference>
<feature type="region of interest" description="Disordered" evidence="5">
    <location>
        <begin position="649"/>
        <end position="675"/>
    </location>
</feature>
<reference evidence="9" key="1">
    <citation type="journal article" date="2019" name="G3 (Bethesda)">
        <title>Genome Assemblies of Two Rare Opportunistic Yeast Pathogens: Diutina rugosa (syn. Candida rugosa) and Trichomonascus ciferrii (syn. Candida ciferrii).</title>
        <authorList>
            <person name="Mixao V."/>
            <person name="Saus E."/>
            <person name="Hansen A.P."/>
            <person name="Lass-Florl C."/>
            <person name="Gabaldon T."/>
        </authorList>
    </citation>
    <scope>NUCLEOTIDE SEQUENCE</scope>
    <source>
        <strain evidence="9">CBS 4856</strain>
    </source>
</reference>
<dbReference type="Pfam" id="PF00169">
    <property type="entry name" value="PH"/>
    <property type="match status" value="1"/>
</dbReference>
<keyword evidence="10" id="KW-1185">Reference proteome</keyword>
<dbReference type="InterPro" id="IPR042067">
    <property type="entry name" value="Sip3_PH"/>
</dbReference>
<evidence type="ECO:0000259" key="7">
    <source>
        <dbReference type="PROSITE" id="PS50003"/>
    </source>
</evidence>
<dbReference type="GO" id="GO:0016020">
    <property type="term" value="C:membrane"/>
    <property type="evidence" value="ECO:0007669"/>
    <property type="project" value="UniProtKB-SubCell"/>
</dbReference>
<dbReference type="VEuPathDB" id="FungiDB:TRICI_006147"/>
<evidence type="ECO:0000313" key="10">
    <source>
        <dbReference type="Proteomes" id="UP000761534"/>
    </source>
</evidence>
<protein>
    <submittedName>
        <fullName evidence="9">Uncharacterized protein</fullName>
    </submittedName>
</protein>
<proteinExistence type="predicted"/>
<evidence type="ECO:0000256" key="1">
    <source>
        <dbReference type="ARBA" id="ARBA00004370"/>
    </source>
</evidence>
<dbReference type="Gene3D" id="1.20.1270.60">
    <property type="entry name" value="Arfaptin homology (AH) domain/BAR domain"/>
    <property type="match status" value="1"/>
</dbReference>
<evidence type="ECO:0000313" key="9">
    <source>
        <dbReference type="EMBL" id="KAA8900768.1"/>
    </source>
</evidence>
<comment type="subcellular location">
    <subcellularLocation>
        <location evidence="1">Membrane</location>
    </subcellularLocation>
</comment>
<dbReference type="Proteomes" id="UP000761534">
    <property type="component" value="Unassembled WGS sequence"/>
</dbReference>
<dbReference type="PROSITE" id="PS50003">
    <property type="entry name" value="PH_DOMAIN"/>
    <property type="match status" value="1"/>
</dbReference>
<name>A0A642UKH9_9ASCO</name>
<dbReference type="Pfam" id="PF16016">
    <property type="entry name" value="VASt"/>
    <property type="match status" value="1"/>
</dbReference>
<organism evidence="9 10">
    <name type="scientific">Trichomonascus ciferrii</name>
    <dbReference type="NCBI Taxonomy" id="44093"/>
    <lineage>
        <taxon>Eukaryota</taxon>
        <taxon>Fungi</taxon>
        <taxon>Dikarya</taxon>
        <taxon>Ascomycota</taxon>
        <taxon>Saccharomycotina</taxon>
        <taxon>Dipodascomycetes</taxon>
        <taxon>Dipodascales</taxon>
        <taxon>Trichomonascaceae</taxon>
        <taxon>Trichomonascus</taxon>
        <taxon>Trichomonascus ciferrii complex</taxon>
    </lineage>
</organism>
<feature type="transmembrane region" description="Helical" evidence="6">
    <location>
        <begin position="996"/>
        <end position="1020"/>
    </location>
</feature>
<comment type="caution">
    <text evidence="9">The sequence shown here is derived from an EMBL/GenBank/DDBJ whole genome shotgun (WGS) entry which is preliminary data.</text>
</comment>
<feature type="domain" description="VASt" evidence="8">
    <location>
        <begin position="718"/>
        <end position="895"/>
    </location>
</feature>
<keyword evidence="2 6" id="KW-0812">Transmembrane</keyword>
<sequence>MLVMRRYAEAMKCFWTEIIGKVKNQSNKALSNVGEFLKTEMRSYKEARKNFENNQARYDAVLSRYASVSKNKEPSSLREDAFQLSEAHKAYIKSCFDLCCIISTVQRQLDTLIIDSLTEPWLLKTNSLSLSEPTFHLIGIDMHRIKSWSKAVALSLKPIEAEMFRVRKEMEEATVTKMTPSRDLNDYTPQMSTISHFVPDSNNNADEKHGWLFVKSSVKPARQVWVRRWGFVKNGMFGWLVLSPNKTYVQESDKIGVLLCNVSPEPNEDRRFCFEIRTKDNTLIVQAETLADLKSWLQVFEVSKRLVLQKERDADMSFAFQKLPPLFPEFASTAGTSVDTELVHARTHSDSSANANNQQVNGATNNAEKGGVINTGDFLTTQEASTIQELMTSGKNLMLSPKEGEKGSSCFSTIGPYSMSLAPSPLVNCPMPTSMTQQSIISNAFITPTRVPTAVTANYWGSVNWSLYQTTTQISSRKEDKTDPSSSKLCPLTQLEYPNYYPYDLRSQDAQMRAIFQTLVDDDPMDKVVMVFRGMLSPNPKQELPARIFVTPRNIYMYAHIFGFAGLVKRPLDTFVSVEGHASTSWDTLYLLTDTGTSGMCRIFLDSGRVIQKRLQLLIDLLTDDSSDDLKTIISKLKKVGMELKKEIMESKSDEDDNHEGEGNNSVAGEDTSEEGLTNKKLMQKYLVGNKKTKPSHESIARASQVASPTQIDLSNTMDKKVIDKEYDVSAKTLFHVIFGEKSPVFQYTDSSLYRRDDLVISAWKYNNAHHLEREISYILKSNGVLMGSGASGQKVTRVANLQRVEKIDENVSYIVYDRRTPWELPHGDVFYIATRFVVTSSGKTKSRLAVYVSVEWIRSRTLMKNVVESLVYHHFTIESKTIAKRISESRDKLGKRGMAVTAVRMFGRLGTPTNKQTEGQIDAANLPVAATVSSDQTERDSPSLLGRPIVVSRFRMFQALYEFTAGWIISVLSSVVMLFTGGFEKLWKEVSFNRFILLALFASITMNVILSGMTTKAYWSEKSAVNLSKNIHMVPTSDSVMKRSIYISDLNDLINEGRDFADEPDGVCYQKFKSLVHLTPFDNDNFDLSDYDVVPANGVSLDKRSLAFSRKVHRMRNEVGFRRNRLLVTMKLLDRIERDMILSEWRNWLVSELELCSNVRKDISLMGENSSDEINSLTDYCNSCLSEWKSTFQKNDL</sequence>
<dbReference type="Gene3D" id="2.30.29.30">
    <property type="entry name" value="Pleckstrin-homology domain (PH domain)/Phosphotyrosine-binding domain (PTB)"/>
    <property type="match status" value="1"/>
</dbReference>
<feature type="transmembrane region" description="Helical" evidence="6">
    <location>
        <begin position="964"/>
        <end position="984"/>
    </location>
</feature>
<dbReference type="InterPro" id="IPR011993">
    <property type="entry name" value="PH-like_dom_sf"/>
</dbReference>
<evidence type="ECO:0000256" key="4">
    <source>
        <dbReference type="ARBA" id="ARBA00023136"/>
    </source>
</evidence>
<dbReference type="InterPro" id="IPR001849">
    <property type="entry name" value="PH_domain"/>
</dbReference>
<dbReference type="SUPFAM" id="SSF50729">
    <property type="entry name" value="PH domain-like"/>
    <property type="match status" value="1"/>
</dbReference>
<keyword evidence="4 6" id="KW-0472">Membrane</keyword>
<dbReference type="OrthoDB" id="10070851at2759"/>
<evidence type="ECO:0000256" key="2">
    <source>
        <dbReference type="ARBA" id="ARBA00022692"/>
    </source>
</evidence>
<evidence type="ECO:0000256" key="5">
    <source>
        <dbReference type="SAM" id="MobiDB-lite"/>
    </source>
</evidence>
<dbReference type="PROSITE" id="PS51778">
    <property type="entry name" value="VAST"/>
    <property type="match status" value="1"/>
</dbReference>
<dbReference type="InterPro" id="IPR004148">
    <property type="entry name" value="BAR_dom"/>
</dbReference>
<evidence type="ECO:0000256" key="3">
    <source>
        <dbReference type="ARBA" id="ARBA00022989"/>
    </source>
</evidence>
<dbReference type="SUPFAM" id="SSF103657">
    <property type="entry name" value="BAR/IMD domain-like"/>
    <property type="match status" value="1"/>
</dbReference>
<evidence type="ECO:0000256" key="6">
    <source>
        <dbReference type="SAM" id="Phobius"/>
    </source>
</evidence>